<evidence type="ECO:0000256" key="1">
    <source>
        <dbReference type="SAM" id="MobiDB-lite"/>
    </source>
</evidence>
<reference evidence="2" key="1">
    <citation type="submission" date="2020-04" db="EMBL/GenBank/DDBJ databases">
        <authorList>
            <person name="Chiriac C."/>
            <person name="Salcher M."/>
            <person name="Ghai R."/>
            <person name="Kavagutti S V."/>
        </authorList>
    </citation>
    <scope>NUCLEOTIDE SEQUENCE</scope>
</reference>
<dbReference type="PROSITE" id="PS51257">
    <property type="entry name" value="PROKAR_LIPOPROTEIN"/>
    <property type="match status" value="1"/>
</dbReference>
<protein>
    <recommendedName>
        <fullName evidence="3">Lipoprotein</fullName>
    </recommendedName>
</protein>
<evidence type="ECO:0000313" key="2">
    <source>
        <dbReference type="EMBL" id="CAB4133487.1"/>
    </source>
</evidence>
<proteinExistence type="predicted"/>
<evidence type="ECO:0008006" key="3">
    <source>
        <dbReference type="Google" id="ProtNLM"/>
    </source>
</evidence>
<organism evidence="2">
    <name type="scientific">uncultured Caudovirales phage</name>
    <dbReference type="NCBI Taxonomy" id="2100421"/>
    <lineage>
        <taxon>Viruses</taxon>
        <taxon>Duplodnaviria</taxon>
        <taxon>Heunggongvirae</taxon>
        <taxon>Uroviricota</taxon>
        <taxon>Caudoviricetes</taxon>
        <taxon>Peduoviridae</taxon>
        <taxon>Maltschvirus</taxon>
        <taxon>Maltschvirus maltsch</taxon>
    </lineage>
</organism>
<sequence length="187" mass="20692">MYKLIFAVAVASILSACSTTDNFDKRADEERKREYVAVERAVDKAPKWMTELPKSNNAVYANGSAVSRDFSMADMKARLIAFSSICMAAGGEVDKNAKVFMTDTESSSTERSEVAIRGMCRGVDVSGSEVVETVRIPENGRFRTYVLMALPTGDANAIVKRKDARRASEDARVRSDNAFKELDNNRR</sequence>
<accession>A0A6J5LK82</accession>
<gene>
    <name evidence="2" type="ORF">UFOVP257_217</name>
</gene>
<feature type="region of interest" description="Disordered" evidence="1">
    <location>
        <begin position="161"/>
        <end position="187"/>
    </location>
</feature>
<feature type="compositionally biased region" description="Basic and acidic residues" evidence="1">
    <location>
        <begin position="165"/>
        <end position="187"/>
    </location>
</feature>
<dbReference type="EMBL" id="LR796274">
    <property type="protein sequence ID" value="CAB4133487.1"/>
    <property type="molecule type" value="Genomic_DNA"/>
</dbReference>
<name>A0A6J5LK82_9CAUD</name>